<dbReference type="PANTHER" id="PTHR16537:SF1">
    <property type="entry name" value="PROTEIN ZNRD2"/>
    <property type="match status" value="1"/>
</dbReference>
<evidence type="ECO:0000256" key="1">
    <source>
        <dbReference type="SAM" id="MobiDB-lite"/>
    </source>
</evidence>
<keyword evidence="3" id="KW-1185">Reference proteome</keyword>
<sequence>MSEFDKEAEREKLRKQFAEDETDRESTERMSELLLQGATMTNKHCDVHGDPIFRYDGEEFCPTCRAGGQETQSVDPAAGTRGDAAVPEETPTPNETPAPDTPPRSDAADVADGSATEPPASIPETPVESPSDATSLDGHDSSPRTPTPEPDATDSQRRSTPARGEQTHTDLGEARASLARTVTRFADEAERTDDLARSREYLAAVEDAANALAAVRDAEK</sequence>
<dbReference type="RefSeq" id="WP_247414266.1">
    <property type="nucleotide sequence ID" value="NZ_JALLGW010000001.1"/>
</dbReference>
<organism evidence="2 3">
    <name type="scientific">Halomarina salina</name>
    <dbReference type="NCBI Taxonomy" id="1872699"/>
    <lineage>
        <taxon>Archaea</taxon>
        <taxon>Methanobacteriati</taxon>
        <taxon>Methanobacteriota</taxon>
        <taxon>Stenosarchaea group</taxon>
        <taxon>Halobacteria</taxon>
        <taxon>Halobacteriales</taxon>
        <taxon>Natronomonadaceae</taxon>
        <taxon>Halomarina</taxon>
    </lineage>
</organism>
<dbReference type="PANTHER" id="PTHR16537">
    <property type="entry name" value="SJOEGREN SYNDROME/SCLERODERMA AUTOANTIGEN 1"/>
    <property type="match status" value="1"/>
</dbReference>
<comment type="caution">
    <text evidence="2">The sequence shown here is derived from an EMBL/GenBank/DDBJ whole genome shotgun (WGS) entry which is preliminary data.</text>
</comment>
<feature type="region of interest" description="Disordered" evidence="1">
    <location>
        <begin position="1"/>
        <end position="29"/>
    </location>
</feature>
<reference evidence="2 3" key="1">
    <citation type="journal article" date="2019" name="Int. J. Syst. Evol. Microbiol.">
        <title>The Global Catalogue of Microorganisms (GCM) 10K type strain sequencing project: providing services to taxonomists for standard genome sequencing and annotation.</title>
        <authorList>
            <consortium name="The Broad Institute Genomics Platform"/>
            <consortium name="The Broad Institute Genome Sequencing Center for Infectious Disease"/>
            <person name="Wu L."/>
            <person name="Ma J."/>
        </authorList>
    </citation>
    <scope>NUCLEOTIDE SEQUENCE [LARGE SCALE GENOMIC DNA]</scope>
    <source>
        <strain evidence="2 3">CGMCC 1.12543</strain>
    </source>
</reference>
<protein>
    <submittedName>
        <fullName evidence="2">Sjogren's syndrome/scleroderma autoantigen 1 family protein</fullName>
    </submittedName>
</protein>
<feature type="region of interest" description="Disordered" evidence="1">
    <location>
        <begin position="54"/>
        <end position="193"/>
    </location>
</feature>
<evidence type="ECO:0000313" key="3">
    <source>
        <dbReference type="Proteomes" id="UP001596099"/>
    </source>
</evidence>
<name>A0ABD5RL96_9EURY</name>
<dbReference type="Proteomes" id="UP001596099">
    <property type="component" value="Unassembled WGS sequence"/>
</dbReference>
<dbReference type="EMBL" id="JBHSQH010000001">
    <property type="protein sequence ID" value="MFC5971367.1"/>
    <property type="molecule type" value="Genomic_DNA"/>
</dbReference>
<dbReference type="InterPro" id="IPR009563">
    <property type="entry name" value="SSSCA1"/>
</dbReference>
<gene>
    <name evidence="2" type="ORF">ACFPYI_08510</name>
</gene>
<dbReference type="InterPro" id="IPR051888">
    <property type="entry name" value="UPF0148_domain"/>
</dbReference>
<feature type="compositionally biased region" description="Low complexity" evidence="1">
    <location>
        <begin position="84"/>
        <end position="93"/>
    </location>
</feature>
<evidence type="ECO:0000313" key="2">
    <source>
        <dbReference type="EMBL" id="MFC5971367.1"/>
    </source>
</evidence>
<accession>A0ABD5RL96</accession>
<dbReference type="Pfam" id="PF06677">
    <property type="entry name" value="Auto_anti-p27"/>
    <property type="match status" value="1"/>
</dbReference>
<proteinExistence type="predicted"/>
<dbReference type="AlphaFoldDB" id="A0ABD5RL96"/>